<accession>A0A6M3IX74</accession>
<dbReference type="AlphaFoldDB" id="A0A6M3IX74"/>
<gene>
    <name evidence="3" type="ORF">MM415A02420_0009</name>
    <name evidence="2" type="ORF">MM415B00820_0015</name>
</gene>
<dbReference type="PANTHER" id="PTHR35812">
    <property type="entry name" value="LIPOPROTEIN"/>
    <property type="match status" value="1"/>
</dbReference>
<dbReference type="Pfam" id="PF07603">
    <property type="entry name" value="Lcl_C"/>
    <property type="match status" value="1"/>
</dbReference>
<organism evidence="2">
    <name type="scientific">viral metagenome</name>
    <dbReference type="NCBI Taxonomy" id="1070528"/>
    <lineage>
        <taxon>unclassified sequences</taxon>
        <taxon>metagenomes</taxon>
        <taxon>organismal metagenomes</taxon>
    </lineage>
</organism>
<proteinExistence type="predicted"/>
<evidence type="ECO:0000313" key="3">
    <source>
        <dbReference type="EMBL" id="QJA73283.1"/>
    </source>
</evidence>
<evidence type="ECO:0000259" key="1">
    <source>
        <dbReference type="Pfam" id="PF07603"/>
    </source>
</evidence>
<sequence length="162" mass="18592">MKNRYTKLDAKGNELLDFAESWSMVRNNVTRLIWEVKTHDGSIHDIDNKYNWNNARDVFITELNATQFGGFTDWRLPTDDELWNLRDSSKYDPAIDTNYFLNTLSSYYWSSTTHAYSTHGAWCVSFYYGNVNVSSKSNSYYVRAVRGGQAGSLGDLAIEGKP</sequence>
<dbReference type="EMBL" id="MT142015">
    <property type="protein sequence ID" value="QJA73283.1"/>
    <property type="molecule type" value="Genomic_DNA"/>
</dbReference>
<reference evidence="2" key="1">
    <citation type="submission" date="2020-03" db="EMBL/GenBank/DDBJ databases">
        <title>The deep terrestrial virosphere.</title>
        <authorList>
            <person name="Holmfeldt K."/>
            <person name="Nilsson E."/>
            <person name="Simone D."/>
            <person name="Lopez-Fernandez M."/>
            <person name="Wu X."/>
            <person name="de Brujin I."/>
            <person name="Lundin D."/>
            <person name="Andersson A."/>
            <person name="Bertilsson S."/>
            <person name="Dopson M."/>
        </authorList>
    </citation>
    <scope>NUCLEOTIDE SEQUENCE</scope>
    <source>
        <strain evidence="3">MM415A02420</strain>
        <strain evidence="2">MM415B00820</strain>
    </source>
</reference>
<evidence type="ECO:0000313" key="2">
    <source>
        <dbReference type="EMBL" id="QJA62153.1"/>
    </source>
</evidence>
<feature type="domain" description="Lcl C-terminal" evidence="1">
    <location>
        <begin position="24"/>
        <end position="146"/>
    </location>
</feature>
<dbReference type="InterPro" id="IPR011460">
    <property type="entry name" value="Lcl_C"/>
</dbReference>
<protein>
    <recommendedName>
        <fullName evidence="1">Lcl C-terminal domain-containing protein</fullName>
    </recommendedName>
</protein>
<dbReference type="EMBL" id="MT141463">
    <property type="protein sequence ID" value="QJA62153.1"/>
    <property type="molecule type" value="Genomic_DNA"/>
</dbReference>
<dbReference type="PANTHER" id="PTHR35812:SF1">
    <property type="entry name" value="LIPOPROTEIN"/>
    <property type="match status" value="1"/>
</dbReference>
<name>A0A6M3IX74_9ZZZZ</name>